<dbReference type="GeneID" id="19462292"/>
<keyword evidence="1" id="KW-0560">Oxidoreductase</keyword>
<reference evidence="2 3" key="1">
    <citation type="journal article" date="2013" name="BMC Genomics">
        <title>Genomics-driven discovery of the pneumocandin biosynthetic gene cluster in the fungus Glarea lozoyensis.</title>
        <authorList>
            <person name="Chen L."/>
            <person name="Yue Q."/>
            <person name="Zhang X."/>
            <person name="Xiang M."/>
            <person name="Wang C."/>
            <person name="Li S."/>
            <person name="Che Y."/>
            <person name="Ortiz-Lopez F.J."/>
            <person name="Bills G.F."/>
            <person name="Liu X."/>
            <person name="An Z."/>
        </authorList>
    </citation>
    <scope>NUCLEOTIDE SEQUENCE [LARGE SCALE GENOMIC DNA]</scope>
    <source>
        <strain evidence="3">ATCC 20868 / MF5171</strain>
    </source>
</reference>
<dbReference type="KEGG" id="glz:GLAREA_03237"/>
<protein>
    <submittedName>
        <fullName evidence="2">NAD(P)-binding Rossmann-fold containing protein</fullName>
    </submittedName>
</protein>
<dbReference type="PANTHER" id="PTHR43157:SF31">
    <property type="entry name" value="PHOSPHATIDYLINOSITOL-GLYCAN BIOSYNTHESIS CLASS F PROTEIN"/>
    <property type="match status" value="1"/>
</dbReference>
<dbReference type="RefSeq" id="XP_008086512.1">
    <property type="nucleotide sequence ID" value="XM_008088321.1"/>
</dbReference>
<gene>
    <name evidence="2" type="ORF">GLAREA_03237</name>
</gene>
<dbReference type="PANTHER" id="PTHR43157">
    <property type="entry name" value="PHOSPHATIDYLINOSITOL-GLYCAN BIOSYNTHESIS CLASS F PROTEIN-RELATED"/>
    <property type="match status" value="1"/>
</dbReference>
<accession>S3CLH5</accession>
<keyword evidence="3" id="KW-1185">Reference proteome</keyword>
<organism evidence="2 3">
    <name type="scientific">Glarea lozoyensis (strain ATCC 20868 / MF5171)</name>
    <dbReference type="NCBI Taxonomy" id="1116229"/>
    <lineage>
        <taxon>Eukaryota</taxon>
        <taxon>Fungi</taxon>
        <taxon>Dikarya</taxon>
        <taxon>Ascomycota</taxon>
        <taxon>Pezizomycotina</taxon>
        <taxon>Leotiomycetes</taxon>
        <taxon>Helotiales</taxon>
        <taxon>Helotiaceae</taxon>
        <taxon>Glarea</taxon>
    </lineage>
</organism>
<sequence>MAEIYRNKFALPPLPPSGSFTNKHILITGGTSGLGLASAVHFINLGAPSVTITGRTLASASAAKLEIEKQTGTSNIVKIRELDQSTLSSSAAFAEALVKDEEKLDIIVLNAGCYMTKFEASTEGFEMGIQVNVLGTTLLALLLLPWLKKVSNGTGHLCVVSSGVHREVPLSTLPQTDVLGFYSKPENFPTGKVDIYYISKLLLQYCVREVAALAEGKVVVNPLCPGMVKSNLARHHKTNAAIGLVADIFMTLCCKTAEGGARTVIKAALSEENGLMVAEVIFSPEGEKMQKQVWNEVLAILSKVRPEVMEVAKSA</sequence>
<dbReference type="InterPro" id="IPR036291">
    <property type="entry name" value="NAD(P)-bd_dom_sf"/>
</dbReference>
<proteinExistence type="predicted"/>
<dbReference type="STRING" id="1116229.S3CLH5"/>
<dbReference type="Pfam" id="PF00106">
    <property type="entry name" value="adh_short"/>
    <property type="match status" value="1"/>
</dbReference>
<evidence type="ECO:0000313" key="3">
    <source>
        <dbReference type="Proteomes" id="UP000016922"/>
    </source>
</evidence>
<name>S3CLH5_GLAL2</name>
<dbReference type="EMBL" id="KE145370">
    <property type="protein sequence ID" value="EPE27322.1"/>
    <property type="molecule type" value="Genomic_DNA"/>
</dbReference>
<dbReference type="HOGENOM" id="CLU_010194_44_4_1"/>
<dbReference type="SUPFAM" id="SSF51735">
    <property type="entry name" value="NAD(P)-binding Rossmann-fold domains"/>
    <property type="match status" value="1"/>
</dbReference>
<evidence type="ECO:0000313" key="2">
    <source>
        <dbReference type="EMBL" id="EPE27322.1"/>
    </source>
</evidence>
<dbReference type="OrthoDB" id="542013at2759"/>
<dbReference type="OMA" id="CPGMVKS"/>
<dbReference type="GO" id="GO:0016491">
    <property type="term" value="F:oxidoreductase activity"/>
    <property type="evidence" value="ECO:0007669"/>
    <property type="project" value="UniProtKB-KW"/>
</dbReference>
<dbReference type="AlphaFoldDB" id="S3CLH5"/>
<evidence type="ECO:0000256" key="1">
    <source>
        <dbReference type="ARBA" id="ARBA00023002"/>
    </source>
</evidence>
<dbReference type="eggNOG" id="KOG1208">
    <property type="taxonomic scope" value="Eukaryota"/>
</dbReference>
<dbReference type="PRINTS" id="PR00081">
    <property type="entry name" value="GDHRDH"/>
</dbReference>
<dbReference type="InterPro" id="IPR002347">
    <property type="entry name" value="SDR_fam"/>
</dbReference>
<dbReference type="Proteomes" id="UP000016922">
    <property type="component" value="Unassembled WGS sequence"/>
</dbReference>
<dbReference type="Gene3D" id="3.40.50.720">
    <property type="entry name" value="NAD(P)-binding Rossmann-like Domain"/>
    <property type="match status" value="1"/>
</dbReference>